<keyword evidence="2" id="KW-1133">Transmembrane helix</keyword>
<keyword evidence="2" id="KW-0812">Transmembrane</keyword>
<proteinExistence type="predicted"/>
<name>A0AAE1LZ41_9HYPO</name>
<accession>A0AAE1LZ41</accession>
<dbReference type="EMBL" id="JAWRVG010000052">
    <property type="protein sequence ID" value="KAK4063528.1"/>
    <property type="molecule type" value="Genomic_DNA"/>
</dbReference>
<evidence type="ECO:0000313" key="4">
    <source>
        <dbReference type="Proteomes" id="UP001273209"/>
    </source>
</evidence>
<dbReference type="Proteomes" id="UP001273209">
    <property type="component" value="Unassembled WGS sequence"/>
</dbReference>
<keyword evidence="4" id="KW-1185">Reference proteome</keyword>
<comment type="caution">
    <text evidence="3">The sequence shown here is derived from an EMBL/GenBank/DDBJ whole genome shotgun (WGS) entry which is preliminary data.</text>
</comment>
<feature type="transmembrane region" description="Helical" evidence="2">
    <location>
        <begin position="44"/>
        <end position="66"/>
    </location>
</feature>
<reference evidence="3" key="1">
    <citation type="submission" date="2023-11" db="EMBL/GenBank/DDBJ databases">
        <title>The genome sequences of three competitors of mushroom-forming fungi.</title>
        <authorList>
            <person name="Beijen E."/>
            <person name="Ohm R.A."/>
        </authorList>
    </citation>
    <scope>NUCLEOTIDE SEQUENCE</scope>
    <source>
        <strain evidence="3">CBS 100526</strain>
    </source>
</reference>
<evidence type="ECO:0000313" key="3">
    <source>
        <dbReference type="EMBL" id="KAK4063528.1"/>
    </source>
</evidence>
<keyword evidence="2" id="KW-0472">Membrane</keyword>
<organism evidence="3 4">
    <name type="scientific">Trichoderma aggressivum f. europaeum</name>
    <dbReference type="NCBI Taxonomy" id="173218"/>
    <lineage>
        <taxon>Eukaryota</taxon>
        <taxon>Fungi</taxon>
        <taxon>Dikarya</taxon>
        <taxon>Ascomycota</taxon>
        <taxon>Pezizomycotina</taxon>
        <taxon>Sordariomycetes</taxon>
        <taxon>Hypocreomycetidae</taxon>
        <taxon>Hypocreales</taxon>
        <taxon>Hypocreaceae</taxon>
        <taxon>Trichoderma</taxon>
    </lineage>
</organism>
<evidence type="ECO:0000256" key="2">
    <source>
        <dbReference type="SAM" id="Phobius"/>
    </source>
</evidence>
<dbReference type="RefSeq" id="XP_062751699.1">
    <property type="nucleotide sequence ID" value="XM_062904359.1"/>
</dbReference>
<protein>
    <submittedName>
        <fullName evidence="3">Uncharacterized protein</fullName>
    </submittedName>
</protein>
<gene>
    <name evidence="3" type="ORF">Triagg1_9405</name>
</gene>
<dbReference type="GeneID" id="87924264"/>
<evidence type="ECO:0000256" key="1">
    <source>
        <dbReference type="SAM" id="MobiDB-lite"/>
    </source>
</evidence>
<sequence length="199" mass="21957">MTYFKSFKTSKKGDEYGRLTHDDEDGENADIHVNPGSHRKTSTLTWLLVSNSILALAVVGLSARIFSQPLASTTSTHYSGVGPVQLLEDQLGIVSTVIETYQFFDDDLDPYDFSKGDPYWASLFPKGGGQCFLDDEVVASYKLPPSLRHPGKGNFTGYEMAGYHSLHCLDWGAIRYNGPSMDAYFTLFGGLTSSYTLQP</sequence>
<feature type="region of interest" description="Disordered" evidence="1">
    <location>
        <begin position="15"/>
        <end position="34"/>
    </location>
</feature>
<dbReference type="AlphaFoldDB" id="A0AAE1LZ41"/>